<dbReference type="Gene3D" id="1.10.287.110">
    <property type="entry name" value="DnaJ domain"/>
    <property type="match status" value="1"/>
</dbReference>
<accession>A0A4Q9KY57</accession>
<dbReference type="AlphaFoldDB" id="A0A4Q9KY57"/>
<protein>
    <submittedName>
        <fullName evidence="7">DnaJ domain-containing protein</fullName>
    </submittedName>
</protein>
<dbReference type="InterPro" id="IPR001623">
    <property type="entry name" value="DnaJ_domain"/>
</dbReference>
<gene>
    <name evidence="7" type="ORF">CWI36_1921p0010</name>
</gene>
<dbReference type="Pfam" id="PF00226">
    <property type="entry name" value="DnaJ"/>
    <property type="match status" value="1"/>
</dbReference>
<dbReference type="STRING" id="148818.A0A4Q9KY57"/>
<evidence type="ECO:0000256" key="3">
    <source>
        <dbReference type="ARBA" id="ARBA00022824"/>
    </source>
</evidence>
<keyword evidence="3" id="KW-0256">Endoplasmic reticulum</keyword>
<feature type="non-terminal residue" evidence="7">
    <location>
        <position position="600"/>
    </location>
</feature>
<dbReference type="Gene3D" id="1.25.40.10">
    <property type="entry name" value="Tetratricopeptide repeat domain"/>
    <property type="match status" value="1"/>
</dbReference>
<evidence type="ECO:0000256" key="1">
    <source>
        <dbReference type="ARBA" id="ARBA00004240"/>
    </source>
</evidence>
<dbReference type="GO" id="GO:0005783">
    <property type="term" value="C:endoplasmic reticulum"/>
    <property type="evidence" value="ECO:0007669"/>
    <property type="project" value="UniProtKB-SubCell"/>
</dbReference>
<evidence type="ECO:0000256" key="2">
    <source>
        <dbReference type="ARBA" id="ARBA00022729"/>
    </source>
</evidence>
<dbReference type="InterPro" id="IPR011990">
    <property type="entry name" value="TPR-like_helical_dom_sf"/>
</dbReference>
<dbReference type="SUPFAM" id="SSF48452">
    <property type="entry name" value="TPR-like"/>
    <property type="match status" value="1"/>
</dbReference>
<dbReference type="SUPFAM" id="SSF46565">
    <property type="entry name" value="Chaperone J-domain"/>
    <property type="match status" value="1"/>
</dbReference>
<organism evidence="7 8">
    <name type="scientific">Hamiltosporidium magnivora</name>
    <dbReference type="NCBI Taxonomy" id="148818"/>
    <lineage>
        <taxon>Eukaryota</taxon>
        <taxon>Fungi</taxon>
        <taxon>Fungi incertae sedis</taxon>
        <taxon>Microsporidia</taxon>
        <taxon>Dubosqiidae</taxon>
        <taxon>Hamiltosporidium</taxon>
    </lineage>
</organism>
<sequence>MFQFLIIVWLQRLKGRDSSFTYDDAMYHYRIGDVQQALDIFTNLHTENSSSTAVNLGYAKVLYSCGKYKKILDLFNEEKNESISEIVENARMNKKKAERNLEENIEDLYTESPYNIDFLEKIVLKKIKKNLLVEALQLLSSKKSLVENNKKLLQLKALIFVFQDKIEAAEDIFIKEFRDNKTMKQFKSIRQEYKNIENIRDKRQRFYGLRDFLLKIDTLDLGSLLPVSIYHNIKLGALKELLSIGIHFKAKGLVPKAELYNKMADTDNSRYIYVLAYLYSGNISEAYSLVETLHFEDEKYRSSARSKILTEKQRMKEEEEEERERQRQQEEWQKQQRRSRRGTKKSDDPDPKGYYKSLGVQKTATKKEIKKAYIKAARKYNPDLIEDAKEKEKMTKKLMEINSAKSVLLDDEKRKDYDDGIIEGEEPFAQDFDQKQFSDIFSMFFGGAGGNMGGAGERLYLPRKELGRGLHSVEFKSEHMLLQLLDCLEKHKDTSTRRAAILKVENSNKTHLSLIKNFLKIKYGLEEEVTKKKLEEAQLANLYNEIKNRKLHSKLYSARNNELVSVNDSSRCLKKGSVRPRDEAVFCYIQDRNVFWGAEG</sequence>
<reference evidence="7 8" key="1">
    <citation type="submission" date="2017-12" db="EMBL/GenBank/DDBJ databases">
        <authorList>
            <person name="Pombert J.-F."/>
            <person name="Haag K.L."/>
            <person name="Ebert D."/>
        </authorList>
    </citation>
    <scope>NUCLEOTIDE SEQUENCE [LARGE SCALE GENOMIC DNA]</scope>
    <source>
        <strain evidence="7">BE-OM-2</strain>
    </source>
</reference>
<feature type="region of interest" description="Disordered" evidence="5">
    <location>
        <begin position="310"/>
        <end position="359"/>
    </location>
</feature>
<feature type="coiled-coil region" evidence="4">
    <location>
        <begin position="80"/>
        <end position="111"/>
    </location>
</feature>
<dbReference type="PANTHER" id="PTHR44140:SF2">
    <property type="entry name" value="LD25575P"/>
    <property type="match status" value="1"/>
</dbReference>
<dbReference type="PRINTS" id="PR00625">
    <property type="entry name" value="JDOMAIN"/>
</dbReference>
<dbReference type="SMART" id="SM00271">
    <property type="entry name" value="DnaJ"/>
    <property type="match status" value="1"/>
</dbReference>
<dbReference type="PROSITE" id="PS50076">
    <property type="entry name" value="DNAJ_2"/>
    <property type="match status" value="1"/>
</dbReference>
<dbReference type="InterPro" id="IPR051727">
    <property type="entry name" value="DnaJ_C3_Co-chaperones"/>
</dbReference>
<keyword evidence="4" id="KW-0175">Coiled coil</keyword>
<proteinExistence type="predicted"/>
<comment type="caution">
    <text evidence="7">The sequence shown here is derived from an EMBL/GenBank/DDBJ whole genome shotgun (WGS) entry which is preliminary data.</text>
</comment>
<evidence type="ECO:0000259" key="6">
    <source>
        <dbReference type="PROSITE" id="PS50076"/>
    </source>
</evidence>
<feature type="compositionally biased region" description="Basic and acidic residues" evidence="5">
    <location>
        <begin position="344"/>
        <end position="353"/>
    </location>
</feature>
<evidence type="ECO:0000256" key="4">
    <source>
        <dbReference type="SAM" id="Coils"/>
    </source>
</evidence>
<feature type="compositionally biased region" description="Basic and acidic residues" evidence="5">
    <location>
        <begin position="310"/>
        <end position="334"/>
    </location>
</feature>
<dbReference type="VEuPathDB" id="MicrosporidiaDB:CWI39_1039p0010"/>
<dbReference type="PANTHER" id="PTHR44140">
    <property type="entry name" value="LD25575P"/>
    <property type="match status" value="1"/>
</dbReference>
<evidence type="ECO:0000313" key="7">
    <source>
        <dbReference type="EMBL" id="TBT99595.1"/>
    </source>
</evidence>
<evidence type="ECO:0000256" key="5">
    <source>
        <dbReference type="SAM" id="MobiDB-lite"/>
    </source>
</evidence>
<keyword evidence="8" id="KW-1185">Reference proteome</keyword>
<dbReference type="GO" id="GO:0051087">
    <property type="term" value="F:protein-folding chaperone binding"/>
    <property type="evidence" value="ECO:0007669"/>
    <property type="project" value="TreeGrafter"/>
</dbReference>
<comment type="subcellular location">
    <subcellularLocation>
        <location evidence="1">Endoplasmic reticulum</location>
    </subcellularLocation>
</comment>
<evidence type="ECO:0000313" key="8">
    <source>
        <dbReference type="Proteomes" id="UP000291404"/>
    </source>
</evidence>
<dbReference type="EMBL" id="PITI01001921">
    <property type="protein sequence ID" value="TBT99595.1"/>
    <property type="molecule type" value="Genomic_DNA"/>
</dbReference>
<dbReference type="Proteomes" id="UP000291404">
    <property type="component" value="Unassembled WGS sequence"/>
</dbReference>
<keyword evidence="2" id="KW-0732">Signal</keyword>
<feature type="domain" description="J" evidence="6">
    <location>
        <begin position="353"/>
        <end position="421"/>
    </location>
</feature>
<dbReference type="GO" id="GO:0051787">
    <property type="term" value="F:misfolded protein binding"/>
    <property type="evidence" value="ECO:0007669"/>
    <property type="project" value="TreeGrafter"/>
</dbReference>
<dbReference type="CDD" id="cd06257">
    <property type="entry name" value="DnaJ"/>
    <property type="match status" value="1"/>
</dbReference>
<dbReference type="InterPro" id="IPR036869">
    <property type="entry name" value="J_dom_sf"/>
</dbReference>
<dbReference type="VEuPathDB" id="MicrosporidiaDB:CWI39_1384p0010"/>
<dbReference type="VEuPathDB" id="MicrosporidiaDB:CWI36_1921p0010"/>
<dbReference type="GO" id="GO:0034975">
    <property type="term" value="P:protein folding in endoplasmic reticulum"/>
    <property type="evidence" value="ECO:0007669"/>
    <property type="project" value="TreeGrafter"/>
</dbReference>
<name>A0A4Q9KY57_9MICR</name>